<feature type="non-terminal residue" evidence="1">
    <location>
        <position position="75"/>
    </location>
</feature>
<dbReference type="OrthoDB" id="343875at2759"/>
<evidence type="ECO:0000313" key="1">
    <source>
        <dbReference type="EMBL" id="KAH3671181.1"/>
    </source>
</evidence>
<evidence type="ECO:0000313" key="2">
    <source>
        <dbReference type="Proteomes" id="UP000769528"/>
    </source>
</evidence>
<keyword evidence="2" id="KW-1185">Reference proteome</keyword>
<name>A0A9P8TAK2_9ASCO</name>
<reference evidence="1" key="1">
    <citation type="journal article" date="2021" name="Open Biol.">
        <title>Shared evolutionary footprints suggest mitochondrial oxidative damage underlies multiple complex I losses in fungi.</title>
        <authorList>
            <person name="Schikora-Tamarit M.A."/>
            <person name="Marcet-Houben M."/>
            <person name="Nosek J."/>
            <person name="Gabaldon T."/>
        </authorList>
    </citation>
    <scope>NUCLEOTIDE SEQUENCE</scope>
    <source>
        <strain evidence="1">CBS6341</strain>
    </source>
</reference>
<gene>
    <name evidence="1" type="ORF">WICMUC_004763</name>
</gene>
<sequence length="75" mass="8387">SEESVPLNADYYLGHLDEKHKEAYVSKNITIPLKEEGEEVVIDTISDLPEDSSELCAQLTNEESSTKHWLVVAKA</sequence>
<feature type="non-terminal residue" evidence="1">
    <location>
        <position position="1"/>
    </location>
</feature>
<dbReference type="AlphaFoldDB" id="A0A9P8TAK2"/>
<accession>A0A9P8TAK2</accession>
<proteinExistence type="predicted"/>
<reference evidence="1" key="2">
    <citation type="submission" date="2021-01" db="EMBL/GenBank/DDBJ databases">
        <authorList>
            <person name="Schikora-Tamarit M.A."/>
        </authorList>
    </citation>
    <scope>NUCLEOTIDE SEQUENCE</scope>
    <source>
        <strain evidence="1">CBS6341</strain>
    </source>
</reference>
<comment type="caution">
    <text evidence="1">The sequence shown here is derived from an EMBL/GenBank/DDBJ whole genome shotgun (WGS) entry which is preliminary data.</text>
</comment>
<organism evidence="1 2">
    <name type="scientific">Wickerhamomyces mucosus</name>
    <dbReference type="NCBI Taxonomy" id="1378264"/>
    <lineage>
        <taxon>Eukaryota</taxon>
        <taxon>Fungi</taxon>
        <taxon>Dikarya</taxon>
        <taxon>Ascomycota</taxon>
        <taxon>Saccharomycotina</taxon>
        <taxon>Saccharomycetes</taxon>
        <taxon>Phaffomycetales</taxon>
        <taxon>Wickerhamomycetaceae</taxon>
        <taxon>Wickerhamomyces</taxon>
    </lineage>
</organism>
<protein>
    <submittedName>
        <fullName evidence="1">Uncharacterized protein</fullName>
    </submittedName>
</protein>
<dbReference type="Proteomes" id="UP000769528">
    <property type="component" value="Unassembled WGS sequence"/>
</dbReference>
<dbReference type="EMBL" id="JAEUBF010001292">
    <property type="protein sequence ID" value="KAH3671181.1"/>
    <property type="molecule type" value="Genomic_DNA"/>
</dbReference>